<dbReference type="InterPro" id="IPR013149">
    <property type="entry name" value="ADH-like_C"/>
</dbReference>
<dbReference type="RefSeq" id="WP_344263812.1">
    <property type="nucleotide sequence ID" value="NZ_BAAAMR010000012.1"/>
</dbReference>
<protein>
    <recommendedName>
        <fullName evidence="6">Alcohol dehydrogenase-like C-terminal domain-containing protein</fullName>
    </recommendedName>
</protein>
<dbReference type="InterPro" id="IPR036291">
    <property type="entry name" value="NAD(P)-bd_dom_sf"/>
</dbReference>
<dbReference type="Gene3D" id="3.40.50.720">
    <property type="entry name" value="NAD(P)-binding Rossmann-like Domain"/>
    <property type="match status" value="1"/>
</dbReference>
<keyword evidence="3" id="KW-0479">Metal-binding</keyword>
<reference evidence="8" key="1">
    <citation type="journal article" date="2019" name="Int. J. Syst. Evol. Microbiol.">
        <title>The Global Catalogue of Microorganisms (GCM) 10K type strain sequencing project: providing services to taxonomists for standard genome sequencing and annotation.</title>
        <authorList>
            <consortium name="The Broad Institute Genomics Platform"/>
            <consortium name="The Broad Institute Genome Sequencing Center for Infectious Disease"/>
            <person name="Wu L."/>
            <person name="Ma J."/>
        </authorList>
    </citation>
    <scope>NUCLEOTIDE SEQUENCE [LARGE SCALE GENOMIC DNA]</scope>
    <source>
        <strain evidence="8">JCM 13850</strain>
    </source>
</reference>
<keyword evidence="4" id="KW-0862">Zinc</keyword>
<proteinExistence type="inferred from homology"/>
<organism evidence="7 8">
    <name type="scientific">Actinomadura napierensis</name>
    <dbReference type="NCBI Taxonomy" id="267854"/>
    <lineage>
        <taxon>Bacteria</taxon>
        <taxon>Bacillati</taxon>
        <taxon>Actinomycetota</taxon>
        <taxon>Actinomycetes</taxon>
        <taxon>Streptosporangiales</taxon>
        <taxon>Thermomonosporaceae</taxon>
        <taxon>Actinomadura</taxon>
    </lineage>
</organism>
<name>A0ABP5K955_9ACTN</name>
<evidence type="ECO:0000256" key="3">
    <source>
        <dbReference type="ARBA" id="ARBA00022723"/>
    </source>
</evidence>
<dbReference type="EMBL" id="BAAAMR010000012">
    <property type="protein sequence ID" value="GAA2128597.1"/>
    <property type="molecule type" value="Genomic_DNA"/>
</dbReference>
<comment type="cofactor">
    <cofactor evidence="1">
        <name>Zn(2+)</name>
        <dbReference type="ChEBI" id="CHEBI:29105"/>
    </cofactor>
</comment>
<sequence>MPFADTSVHRLAEGVLAEDVLMLADVLSTGYEVGVLNGHVAPGDVVAVVGAGPIGLSTIMGARLFSPSRIIAIDLADSRLAAAKGFGADILVNNSREDPAATVRDLTGGLGAEVTVEAVGVPDAFELAVALARPSGRIANIGVHGEPAPLHLEEQWIRDVTITTGLVDTFSTPTLLCACSPAGNSTPDASSPTTSTSTSSPRPTRSSPTPPTRAPSRSSWLVECGP</sequence>
<dbReference type="PANTHER" id="PTHR42813">
    <property type="entry name" value="ZINC-TYPE ALCOHOL DEHYDROGENASE-LIKE"/>
    <property type="match status" value="1"/>
</dbReference>
<comment type="similarity">
    <text evidence="2">Belongs to the zinc-containing alcohol dehydrogenase family.</text>
</comment>
<feature type="compositionally biased region" description="Low complexity" evidence="5">
    <location>
        <begin position="185"/>
        <end position="207"/>
    </location>
</feature>
<feature type="region of interest" description="Disordered" evidence="5">
    <location>
        <begin position="182"/>
        <end position="226"/>
    </location>
</feature>
<evidence type="ECO:0000313" key="7">
    <source>
        <dbReference type="EMBL" id="GAA2128597.1"/>
    </source>
</evidence>
<evidence type="ECO:0000256" key="1">
    <source>
        <dbReference type="ARBA" id="ARBA00001947"/>
    </source>
</evidence>
<evidence type="ECO:0000256" key="5">
    <source>
        <dbReference type="SAM" id="MobiDB-lite"/>
    </source>
</evidence>
<dbReference type="Pfam" id="PF00107">
    <property type="entry name" value="ADH_zinc_N"/>
    <property type="match status" value="1"/>
</dbReference>
<dbReference type="Gene3D" id="3.90.180.10">
    <property type="entry name" value="Medium-chain alcohol dehydrogenases, catalytic domain"/>
    <property type="match status" value="1"/>
</dbReference>
<evidence type="ECO:0000256" key="2">
    <source>
        <dbReference type="ARBA" id="ARBA00008072"/>
    </source>
</evidence>
<evidence type="ECO:0000259" key="6">
    <source>
        <dbReference type="Pfam" id="PF00107"/>
    </source>
</evidence>
<evidence type="ECO:0000256" key="4">
    <source>
        <dbReference type="ARBA" id="ARBA00022833"/>
    </source>
</evidence>
<dbReference type="Proteomes" id="UP001501020">
    <property type="component" value="Unassembled WGS sequence"/>
</dbReference>
<comment type="caution">
    <text evidence="7">The sequence shown here is derived from an EMBL/GenBank/DDBJ whole genome shotgun (WGS) entry which is preliminary data.</text>
</comment>
<evidence type="ECO:0000313" key="8">
    <source>
        <dbReference type="Proteomes" id="UP001501020"/>
    </source>
</evidence>
<accession>A0ABP5K955</accession>
<dbReference type="PANTHER" id="PTHR42813:SF4">
    <property type="entry name" value="NADP-DEPENDENT ISOPROPANOL DEHYDROGENASE"/>
    <property type="match status" value="1"/>
</dbReference>
<dbReference type="SUPFAM" id="SSF51735">
    <property type="entry name" value="NAD(P)-binding Rossmann-fold domains"/>
    <property type="match status" value="1"/>
</dbReference>
<feature type="domain" description="Alcohol dehydrogenase-like C-terminal" evidence="6">
    <location>
        <begin position="53"/>
        <end position="163"/>
    </location>
</feature>
<keyword evidence="8" id="KW-1185">Reference proteome</keyword>
<gene>
    <name evidence="7" type="ORF">GCM10009727_19320</name>
</gene>